<feature type="compositionally biased region" description="Basic and acidic residues" evidence="1">
    <location>
        <begin position="71"/>
        <end position="82"/>
    </location>
</feature>
<evidence type="ECO:0000313" key="3">
    <source>
        <dbReference type="Proteomes" id="UP001175271"/>
    </source>
</evidence>
<comment type="caution">
    <text evidence="2">The sequence shown here is derived from an EMBL/GenBank/DDBJ whole genome shotgun (WGS) entry which is preliminary data.</text>
</comment>
<proteinExistence type="predicted"/>
<gene>
    <name evidence="2" type="ORF">QR680_008286</name>
</gene>
<dbReference type="EMBL" id="JAUCMV010000001">
    <property type="protein sequence ID" value="KAK0423702.1"/>
    <property type="molecule type" value="Genomic_DNA"/>
</dbReference>
<accession>A0AA39IID6</accession>
<evidence type="ECO:0000313" key="2">
    <source>
        <dbReference type="EMBL" id="KAK0423702.1"/>
    </source>
</evidence>
<sequence length="416" mass="48164">MVCSTAPSSSHSLSADSVVYNYVKRKKPQLLLELFGKERCRELEGQDHLYDRSAFLSALKTVPLRSKRKERVSSEGEKKRVACDVPSVRTNLPRDDQPVLARPNGETTQNPKKKESAGSKTVQEQSASVIPKRPKVKITSELAVFNYFYERQQKEALQLLFDEEVRKDYGRKVETMGIWMPSVTRIYAWYRYVELKKVVRDTAEIWKCRLCTKQMRGKGCRSFLFSHIGIHENIPCPCVVDECNAILRNPSQLPGHLQKKHVLLINNLTAKQYHQMTTMRKDFYHKAKAFRDKYFPPESFIGFKDCKIGNVARDFEDPKCQECGAMITAVTTRRNHVAKHLNLSYNCVFDGCEFNVHPFSFPVHFTQKHATNVAQLGEERLFKYKRIKVNCNKVVNEAMPKYFRYKMNATGEELLE</sequence>
<organism evidence="2 3">
    <name type="scientific">Steinernema hermaphroditum</name>
    <dbReference type="NCBI Taxonomy" id="289476"/>
    <lineage>
        <taxon>Eukaryota</taxon>
        <taxon>Metazoa</taxon>
        <taxon>Ecdysozoa</taxon>
        <taxon>Nematoda</taxon>
        <taxon>Chromadorea</taxon>
        <taxon>Rhabditida</taxon>
        <taxon>Tylenchina</taxon>
        <taxon>Panagrolaimomorpha</taxon>
        <taxon>Strongyloidoidea</taxon>
        <taxon>Steinernematidae</taxon>
        <taxon>Steinernema</taxon>
    </lineage>
</organism>
<name>A0AA39IID6_9BILA</name>
<keyword evidence="3" id="KW-1185">Reference proteome</keyword>
<feature type="compositionally biased region" description="Polar residues" evidence="1">
    <location>
        <begin position="118"/>
        <end position="128"/>
    </location>
</feature>
<evidence type="ECO:0000256" key="1">
    <source>
        <dbReference type="SAM" id="MobiDB-lite"/>
    </source>
</evidence>
<reference evidence="2" key="1">
    <citation type="submission" date="2023-06" db="EMBL/GenBank/DDBJ databases">
        <title>Genomic analysis of the entomopathogenic nematode Steinernema hermaphroditum.</title>
        <authorList>
            <person name="Schwarz E.M."/>
            <person name="Heppert J.K."/>
            <person name="Baniya A."/>
            <person name="Schwartz H.T."/>
            <person name="Tan C.-H."/>
            <person name="Antoshechkin I."/>
            <person name="Sternberg P.W."/>
            <person name="Goodrich-Blair H."/>
            <person name="Dillman A.R."/>
        </authorList>
    </citation>
    <scope>NUCLEOTIDE SEQUENCE</scope>
    <source>
        <strain evidence="2">PS9179</strain>
        <tissue evidence="2">Whole animal</tissue>
    </source>
</reference>
<protein>
    <submittedName>
        <fullName evidence="2">Uncharacterized protein</fullName>
    </submittedName>
</protein>
<dbReference type="Proteomes" id="UP001175271">
    <property type="component" value="Unassembled WGS sequence"/>
</dbReference>
<feature type="region of interest" description="Disordered" evidence="1">
    <location>
        <begin position="66"/>
        <end position="130"/>
    </location>
</feature>
<dbReference type="AlphaFoldDB" id="A0AA39IID6"/>